<dbReference type="EMBL" id="LR778114">
    <property type="protein sequence ID" value="CAB1129827.1"/>
    <property type="molecule type" value="Genomic_DNA"/>
</dbReference>
<dbReference type="KEGG" id="hfv:R50_2330"/>
<organism evidence="2 3">
    <name type="scientific">Candidatus Hydrogenisulfobacillus filiaventi</name>
    <dbReference type="NCBI Taxonomy" id="2707344"/>
    <lineage>
        <taxon>Bacteria</taxon>
        <taxon>Bacillati</taxon>
        <taxon>Bacillota</taxon>
        <taxon>Clostridia</taxon>
        <taxon>Eubacteriales</taxon>
        <taxon>Clostridiales Family XVII. Incertae Sedis</taxon>
        <taxon>Candidatus Hydrogenisulfobacillus</taxon>
    </lineage>
</organism>
<accession>A0A6F8ZIL3</accession>
<protein>
    <submittedName>
        <fullName evidence="2">Uncharacterized protein</fullName>
    </submittedName>
</protein>
<proteinExistence type="predicted"/>
<keyword evidence="3" id="KW-1185">Reference proteome</keyword>
<reference evidence="2 3" key="1">
    <citation type="submission" date="2020-02" db="EMBL/GenBank/DDBJ databases">
        <authorList>
            <person name="Hogendoorn C."/>
        </authorList>
    </citation>
    <scope>NUCLEOTIDE SEQUENCE [LARGE SCALE GENOMIC DNA]</scope>
    <source>
        <strain evidence="2">R501</strain>
    </source>
</reference>
<keyword evidence="1" id="KW-0812">Transmembrane</keyword>
<feature type="transmembrane region" description="Helical" evidence="1">
    <location>
        <begin position="6"/>
        <end position="23"/>
    </location>
</feature>
<evidence type="ECO:0000313" key="3">
    <source>
        <dbReference type="Proteomes" id="UP000503399"/>
    </source>
</evidence>
<evidence type="ECO:0000313" key="2">
    <source>
        <dbReference type="EMBL" id="CAB1129827.1"/>
    </source>
</evidence>
<name>A0A6F8ZIL3_9FIRM</name>
<dbReference type="Proteomes" id="UP000503399">
    <property type="component" value="Chromosome"/>
</dbReference>
<sequence>MWEELAVITSGFGGVMALVWWGLTRWPPEEIGLDPRKTRIPRGWRVIRGRRGGPCRSRITP</sequence>
<keyword evidence="1" id="KW-0472">Membrane</keyword>
<evidence type="ECO:0000256" key="1">
    <source>
        <dbReference type="SAM" id="Phobius"/>
    </source>
</evidence>
<gene>
    <name evidence="2" type="ORF">R50_2330</name>
</gene>
<keyword evidence="1" id="KW-1133">Transmembrane helix</keyword>
<dbReference type="AlphaFoldDB" id="A0A6F8ZIL3"/>